<name>A0A0D0NBK0_KITGR</name>
<organism evidence="1 2">
    <name type="scientific">Kitasatospora griseola</name>
    <name type="common">Streptomyces griseolosporeus</name>
    <dbReference type="NCBI Taxonomy" id="2064"/>
    <lineage>
        <taxon>Bacteria</taxon>
        <taxon>Bacillati</taxon>
        <taxon>Actinomycetota</taxon>
        <taxon>Actinomycetes</taxon>
        <taxon>Kitasatosporales</taxon>
        <taxon>Streptomycetaceae</taxon>
        <taxon>Kitasatospora</taxon>
    </lineage>
</organism>
<evidence type="ECO:0000313" key="1">
    <source>
        <dbReference type="EMBL" id="KIQ65625.1"/>
    </source>
</evidence>
<evidence type="ECO:0000313" key="2">
    <source>
        <dbReference type="Proteomes" id="UP000032066"/>
    </source>
</evidence>
<comment type="caution">
    <text evidence="1">The sequence shown here is derived from an EMBL/GenBank/DDBJ whole genome shotgun (WGS) entry which is preliminary data.</text>
</comment>
<sequence length="147" mass="15859">MTHTDDKRHIFLDPDGIGADQGWMFVIVAAPTGVVHQNQGGGFGCIPVPAGGLSDPAVRAGPGRLPAGDLRRRAERTGSRRLDWPAELLDRLRAAVADFGVYGSGRHDDAFPTWLALDESRLSEVDEAWVPVLTPHSPGVLVWENSD</sequence>
<dbReference type="RefSeq" id="WP_043911932.1">
    <property type="nucleotide sequence ID" value="NZ_JXZB01000002.1"/>
</dbReference>
<dbReference type="EMBL" id="JXZB01000002">
    <property type="protein sequence ID" value="KIQ65625.1"/>
    <property type="molecule type" value="Genomic_DNA"/>
</dbReference>
<gene>
    <name evidence="1" type="ORF">TR51_17575</name>
</gene>
<dbReference type="Proteomes" id="UP000032066">
    <property type="component" value="Unassembled WGS sequence"/>
</dbReference>
<dbReference type="OrthoDB" id="72338at2"/>
<proteinExistence type="predicted"/>
<dbReference type="PATRIC" id="fig|2064.6.peg.3770"/>
<protein>
    <submittedName>
        <fullName evidence="1">Uncharacterized protein</fullName>
    </submittedName>
</protein>
<accession>A0A0D0NBK0</accession>
<dbReference type="Pfam" id="PF19715">
    <property type="entry name" value="DUF6210"/>
    <property type="match status" value="1"/>
</dbReference>
<reference evidence="1 2" key="1">
    <citation type="submission" date="2015-02" db="EMBL/GenBank/DDBJ databases">
        <title>Draft genome sequence of Kitasatospora griseola MF730-N6, a bafilomycin, terpentecin and satosporin producer.</title>
        <authorList>
            <person name="Arens J.C."/>
            <person name="Haltli B."/>
            <person name="Kerr R.G."/>
        </authorList>
    </citation>
    <scope>NUCLEOTIDE SEQUENCE [LARGE SCALE GENOMIC DNA]</scope>
    <source>
        <strain evidence="1 2">MF730-N6</strain>
    </source>
</reference>
<dbReference type="AlphaFoldDB" id="A0A0D0NBK0"/>
<dbReference type="InterPro" id="IPR046182">
    <property type="entry name" value="DUF6210"/>
</dbReference>
<keyword evidence="2" id="KW-1185">Reference proteome</keyword>